<dbReference type="Proteomes" id="UP000789525">
    <property type="component" value="Unassembled WGS sequence"/>
</dbReference>
<comment type="caution">
    <text evidence="1">The sequence shown here is derived from an EMBL/GenBank/DDBJ whole genome shotgun (WGS) entry which is preliminary data.</text>
</comment>
<organism evidence="1 2">
    <name type="scientific">Acaulospora colombiana</name>
    <dbReference type="NCBI Taxonomy" id="27376"/>
    <lineage>
        <taxon>Eukaryota</taxon>
        <taxon>Fungi</taxon>
        <taxon>Fungi incertae sedis</taxon>
        <taxon>Mucoromycota</taxon>
        <taxon>Glomeromycotina</taxon>
        <taxon>Glomeromycetes</taxon>
        <taxon>Diversisporales</taxon>
        <taxon>Acaulosporaceae</taxon>
        <taxon>Acaulospora</taxon>
    </lineage>
</organism>
<proteinExistence type="predicted"/>
<sequence>MNENPSIRYYLPSHHPAVGPLSVPHRPGLSPTDSSSSGWRDALGVGSRIDTSNEDHLCKILAFMVQEELDMYKRVNPNWPEPSSPARPPSTLLITDRTMDMMAPFVHEFTYQAMANDLLPIVNGTKFRYEFQNASGATQTQVATLSEADTLWVTTRHQHIKEAIDKVISNLKDFQEQNGVFTKSGTTSIEDVKDMLAGLSIYQEGQQQCMDMFVDPTKKLAAMATIEQNCATGVTPEGKAPKTLVEEMVPLLADSGVGNLDKVRVIALYIMYRDGVPEEDRRRLYEHSKLSRQERAAVDNLAVGDRDTRKKLKNRFVESDYDLSRFRPLLKTVLEDLVANKLDTSVFPLVKDPSRGGQASPTTATPNVPAPAVTSLRNKPVWTKPGARVAGGGRGQENRGRIFVFVAGGMTYSEMRSAYELSTALNKEVYIEFIGDLETLDAGGQGSASIPGGLPDSGSNQQRSFQTYYDQKYMTKDEPPPPPKQNLAPPGNANGLPARPGLSAA</sequence>
<reference evidence="1" key="1">
    <citation type="submission" date="2021-06" db="EMBL/GenBank/DDBJ databases">
        <authorList>
            <person name="Kallberg Y."/>
            <person name="Tangrot J."/>
            <person name="Rosling A."/>
        </authorList>
    </citation>
    <scope>NUCLEOTIDE SEQUENCE</scope>
    <source>
        <strain evidence="1">CL356</strain>
    </source>
</reference>
<evidence type="ECO:0000313" key="1">
    <source>
        <dbReference type="EMBL" id="CAG8634322.1"/>
    </source>
</evidence>
<gene>
    <name evidence="1" type="ORF">ACOLOM_LOCUS7740</name>
</gene>
<feature type="non-terminal residue" evidence="1">
    <location>
        <position position="505"/>
    </location>
</feature>
<evidence type="ECO:0000313" key="2">
    <source>
        <dbReference type="Proteomes" id="UP000789525"/>
    </source>
</evidence>
<keyword evidence="2" id="KW-1185">Reference proteome</keyword>
<protein>
    <submittedName>
        <fullName evidence="1">14686_t:CDS:1</fullName>
    </submittedName>
</protein>
<dbReference type="EMBL" id="CAJVPT010018451">
    <property type="protein sequence ID" value="CAG8634322.1"/>
    <property type="molecule type" value="Genomic_DNA"/>
</dbReference>
<name>A0ACA9N4J0_9GLOM</name>
<accession>A0ACA9N4J0</accession>